<sequence>MSEILESYKKRKIEWALKIGTEFPLHYVKQQASQQYEFLFCVEIPWPLLRLWSELLEGTSLTTSYIDLLNATVVDGWFTIRRGCLRIDDLLRRKASMAKQAFKQATGRKRHELDNKVYKLTVRRMETESVDALMAEVERCQNEVQEWKRKYADLENEKEKLYDEMKNEINKLGEEITDLKHVNKDLAAYVEALEQKETLKCKGKKLTQVEAKQVGRKLLHLKNKAQCALWFCKSYGLELKSIEFQDQDGGSHTIDYCETITRGSYDKLSQDEKNKIEQVLFLLDKFCVGDEVYHELSMITKGLPKSYLVKQLRTNLNKTYHIERTAGEYPVASISFTSTLREHIKELLETSPELKDSTIQVKLSGDGARMSRTTNFMMMSFTLLQLNESVMSPKHNRTVAIINGPENYATLKASLSQFFREVNELISKGTITVDGQDVQLEFFLGGDMKFLLMIMGINSATADYACLWCKIHKDDRWDTSKPFSQYNEAPQWRNLEEIKKMCHSKDNFGCVNEPLINIPFTNVIPDELHLLLRITDKLLQNVIDEVLERDAVEDFSKTRGQTKGINLSKLVKAINSLGISFSIWNKKNADGSESQVKEFTSLLGSQKKKLLNGLPSKLSEVLYPDTCETVKQIWTDFENLYNQISDFNLSKTAANAIFLRAKAWVELFCSLRGIRPGYTRPRVTPYMHTLVYHIPFFVKMHGCFKKFTGQGVEKNNDEAKRVLFNKSNKWDTAKDILCTESRQWDLRHHERMKGQYTKRKLEYWHTEISEIRKQKRARCEDSPDTIQDDDIPTLEVNLTNLSVKQLRELIKEKGLRPKGLSKLKKNGTYCSH</sequence>
<proteinExistence type="predicted"/>
<dbReference type="PANTHER" id="PTHR31424:SF3">
    <property type="entry name" value="RING-TYPE DOMAIN-CONTAINING PROTEIN"/>
    <property type="match status" value="1"/>
</dbReference>
<gene>
    <name evidence="2" type="ORF">PLOB_00048767</name>
</gene>
<comment type="caution">
    <text evidence="2">The sequence shown here is derived from an EMBL/GenBank/DDBJ whole genome shotgun (WGS) entry which is preliminary data.</text>
</comment>
<dbReference type="Proteomes" id="UP001159405">
    <property type="component" value="Unassembled WGS sequence"/>
</dbReference>
<accession>A0ABN8PZU8</accession>
<keyword evidence="1" id="KW-0175">Coiled coil</keyword>
<keyword evidence="3" id="KW-1185">Reference proteome</keyword>
<evidence type="ECO:0000313" key="3">
    <source>
        <dbReference type="Proteomes" id="UP001159405"/>
    </source>
</evidence>
<protein>
    <submittedName>
        <fullName evidence="2">Uncharacterized protein</fullName>
    </submittedName>
</protein>
<evidence type="ECO:0000313" key="2">
    <source>
        <dbReference type="EMBL" id="CAH3151813.1"/>
    </source>
</evidence>
<dbReference type="PANTHER" id="PTHR31424">
    <property type="entry name" value="PROTEIN CBG23806"/>
    <property type="match status" value="1"/>
</dbReference>
<reference evidence="2 3" key="1">
    <citation type="submission" date="2022-05" db="EMBL/GenBank/DDBJ databases">
        <authorList>
            <consortium name="Genoscope - CEA"/>
            <person name="William W."/>
        </authorList>
    </citation>
    <scope>NUCLEOTIDE SEQUENCE [LARGE SCALE GENOMIC DNA]</scope>
</reference>
<name>A0ABN8PZU8_9CNID</name>
<organism evidence="2 3">
    <name type="scientific">Porites lobata</name>
    <dbReference type="NCBI Taxonomy" id="104759"/>
    <lineage>
        <taxon>Eukaryota</taxon>
        <taxon>Metazoa</taxon>
        <taxon>Cnidaria</taxon>
        <taxon>Anthozoa</taxon>
        <taxon>Hexacorallia</taxon>
        <taxon>Scleractinia</taxon>
        <taxon>Fungiina</taxon>
        <taxon>Poritidae</taxon>
        <taxon>Porites</taxon>
    </lineage>
</organism>
<evidence type="ECO:0000256" key="1">
    <source>
        <dbReference type="SAM" id="Coils"/>
    </source>
</evidence>
<dbReference type="Gene3D" id="6.10.250.1080">
    <property type="match status" value="1"/>
</dbReference>
<dbReference type="EMBL" id="CALNXK010000092">
    <property type="protein sequence ID" value="CAH3151813.1"/>
    <property type="molecule type" value="Genomic_DNA"/>
</dbReference>
<feature type="coiled-coil region" evidence="1">
    <location>
        <begin position="130"/>
        <end position="182"/>
    </location>
</feature>